<dbReference type="PROSITE" id="PS50006">
    <property type="entry name" value="FHA_DOMAIN"/>
    <property type="match status" value="1"/>
</dbReference>
<feature type="domain" description="FHA" evidence="14">
    <location>
        <begin position="170"/>
        <end position="222"/>
    </location>
</feature>
<organism evidence="16 17">
    <name type="scientific">Microctonus hyperodae</name>
    <name type="common">Parasitoid wasp</name>
    <dbReference type="NCBI Taxonomy" id="165561"/>
    <lineage>
        <taxon>Eukaryota</taxon>
        <taxon>Metazoa</taxon>
        <taxon>Ecdysozoa</taxon>
        <taxon>Arthropoda</taxon>
        <taxon>Hexapoda</taxon>
        <taxon>Insecta</taxon>
        <taxon>Pterygota</taxon>
        <taxon>Neoptera</taxon>
        <taxon>Endopterygota</taxon>
        <taxon>Hymenoptera</taxon>
        <taxon>Apocrita</taxon>
        <taxon>Ichneumonoidea</taxon>
        <taxon>Braconidae</taxon>
        <taxon>Euphorinae</taxon>
        <taxon>Microctonus</taxon>
    </lineage>
</organism>
<dbReference type="Gene3D" id="3.40.850.10">
    <property type="entry name" value="Kinesin motor domain"/>
    <property type="match status" value="1"/>
</dbReference>
<reference evidence="16" key="1">
    <citation type="journal article" date="2023" name="bioRxiv">
        <title>Scaffold-level genome assemblies of two parasitoid biocontrol wasps reveal the parthenogenesis mechanism and an associated novel virus.</title>
        <authorList>
            <person name="Inwood S."/>
            <person name="Skelly J."/>
            <person name="Guhlin J."/>
            <person name="Harrop T."/>
            <person name="Goldson S."/>
            <person name="Dearden P."/>
        </authorList>
    </citation>
    <scope>NUCLEOTIDE SEQUENCE</scope>
    <source>
        <strain evidence="16">Lincoln</strain>
        <tissue evidence="16">Whole body</tissue>
    </source>
</reference>
<dbReference type="Proteomes" id="UP001168972">
    <property type="component" value="Unassembled WGS sequence"/>
</dbReference>
<keyword evidence="4" id="KW-0547">Nucleotide-binding</keyword>
<dbReference type="GO" id="GO:0005874">
    <property type="term" value="C:microtubule"/>
    <property type="evidence" value="ECO:0007669"/>
    <property type="project" value="UniProtKB-KW"/>
</dbReference>
<evidence type="ECO:0000259" key="14">
    <source>
        <dbReference type="PROSITE" id="PS50006"/>
    </source>
</evidence>
<feature type="region of interest" description="Disordered" evidence="13">
    <location>
        <begin position="64"/>
        <end position="86"/>
    </location>
</feature>
<name>A0AA39KZE9_MICHY</name>
<evidence type="ECO:0000256" key="12">
    <source>
        <dbReference type="SAM" id="Coils"/>
    </source>
</evidence>
<dbReference type="GO" id="GO:0003735">
    <property type="term" value="F:structural constituent of ribosome"/>
    <property type="evidence" value="ECO:0007669"/>
    <property type="project" value="InterPro"/>
</dbReference>
<evidence type="ECO:0000313" key="16">
    <source>
        <dbReference type="EMBL" id="KAK0179306.1"/>
    </source>
</evidence>
<evidence type="ECO:0000256" key="9">
    <source>
        <dbReference type="ARBA" id="ARBA00023212"/>
    </source>
</evidence>
<dbReference type="InterPro" id="IPR036961">
    <property type="entry name" value="Kinesin_motor_dom_sf"/>
</dbReference>
<dbReference type="Gene3D" id="4.10.640.10">
    <property type="entry name" value="Ribosomal protein S18"/>
    <property type="match status" value="1"/>
</dbReference>
<dbReference type="PROSITE" id="PS50067">
    <property type="entry name" value="KINESIN_MOTOR_2"/>
    <property type="match status" value="1"/>
</dbReference>
<dbReference type="GO" id="GO:0003777">
    <property type="term" value="F:microtubule motor activity"/>
    <property type="evidence" value="ECO:0007669"/>
    <property type="project" value="InterPro"/>
</dbReference>
<dbReference type="GO" id="GO:1990904">
    <property type="term" value="C:ribonucleoprotein complex"/>
    <property type="evidence" value="ECO:0007669"/>
    <property type="project" value="UniProtKB-KW"/>
</dbReference>
<dbReference type="Pfam" id="PF00498">
    <property type="entry name" value="FHA"/>
    <property type="match status" value="1"/>
</dbReference>
<keyword evidence="17" id="KW-1185">Reference proteome</keyword>
<dbReference type="InterPro" id="IPR036870">
    <property type="entry name" value="Ribosomal_bS18_sf"/>
</dbReference>
<evidence type="ECO:0000256" key="13">
    <source>
        <dbReference type="SAM" id="MobiDB-lite"/>
    </source>
</evidence>
<dbReference type="GO" id="GO:0006412">
    <property type="term" value="P:translation"/>
    <property type="evidence" value="ECO:0007669"/>
    <property type="project" value="InterPro"/>
</dbReference>
<keyword evidence="6" id="KW-0689">Ribosomal protein</keyword>
<dbReference type="PANTHER" id="PTHR47117:SF5">
    <property type="entry name" value="KINESIN-LIKE PROTEIN KIF14"/>
    <property type="match status" value="1"/>
</dbReference>
<evidence type="ECO:0008006" key="18">
    <source>
        <dbReference type="Google" id="ProtNLM"/>
    </source>
</evidence>
<comment type="caution">
    <text evidence="11">Lacks conserved residue(s) required for the propagation of feature annotation.</text>
</comment>
<evidence type="ECO:0000256" key="8">
    <source>
        <dbReference type="ARBA" id="ARBA00023175"/>
    </source>
</evidence>
<dbReference type="InterPro" id="IPR001752">
    <property type="entry name" value="Kinesin_motor_dom"/>
</dbReference>
<protein>
    <recommendedName>
        <fullName evidence="18">Kinesin-like protein</fullName>
    </recommendedName>
</protein>
<evidence type="ECO:0000313" key="17">
    <source>
        <dbReference type="Proteomes" id="UP001168972"/>
    </source>
</evidence>
<evidence type="ECO:0000259" key="15">
    <source>
        <dbReference type="PROSITE" id="PS50067"/>
    </source>
</evidence>
<dbReference type="SMART" id="SM00240">
    <property type="entry name" value="FHA"/>
    <property type="match status" value="1"/>
</dbReference>
<dbReference type="GO" id="GO:0008017">
    <property type="term" value="F:microtubule binding"/>
    <property type="evidence" value="ECO:0007669"/>
    <property type="project" value="InterPro"/>
</dbReference>
<feature type="compositionally biased region" description="Basic and acidic residues" evidence="13">
    <location>
        <begin position="68"/>
        <end position="86"/>
    </location>
</feature>
<dbReference type="InterPro" id="IPR032405">
    <property type="entry name" value="Kinesin_assoc"/>
</dbReference>
<dbReference type="GO" id="GO:0007018">
    <property type="term" value="P:microtubule-based movement"/>
    <property type="evidence" value="ECO:0007669"/>
    <property type="project" value="InterPro"/>
</dbReference>
<reference evidence="16" key="2">
    <citation type="submission" date="2023-03" db="EMBL/GenBank/DDBJ databases">
        <authorList>
            <person name="Inwood S.N."/>
            <person name="Skelly J.G."/>
            <person name="Guhlin J."/>
            <person name="Harrop T.W.R."/>
            <person name="Goldson S.G."/>
            <person name="Dearden P.K."/>
        </authorList>
    </citation>
    <scope>NUCLEOTIDE SEQUENCE</scope>
    <source>
        <strain evidence="16">Lincoln</strain>
        <tissue evidence="16">Whole body</tissue>
    </source>
</reference>
<dbReference type="Pfam" id="PF16183">
    <property type="entry name" value="Kinesin_assoc"/>
    <property type="match status" value="1"/>
</dbReference>
<evidence type="ECO:0000256" key="2">
    <source>
        <dbReference type="ARBA" id="ARBA00022490"/>
    </source>
</evidence>
<evidence type="ECO:0000256" key="10">
    <source>
        <dbReference type="ARBA" id="ARBA00023274"/>
    </source>
</evidence>
<accession>A0AA39KZE9</accession>
<dbReference type="AlphaFoldDB" id="A0AA39KZE9"/>
<feature type="domain" description="Kinesin motor" evidence="15">
    <location>
        <begin position="1"/>
        <end position="28"/>
    </location>
</feature>
<dbReference type="InterPro" id="IPR000253">
    <property type="entry name" value="FHA_dom"/>
</dbReference>
<keyword evidence="7 12" id="KW-0175">Coiled coil</keyword>
<gene>
    <name evidence="16" type="ORF">PV327_005070</name>
</gene>
<keyword evidence="10" id="KW-0687">Ribonucleoprotein</keyword>
<keyword evidence="8" id="KW-0505">Motor protein</keyword>
<comment type="similarity">
    <text evidence="11">Belongs to the TRAFAC class myosin-kinesin ATPase superfamily. Kinesin family.</text>
</comment>
<proteinExistence type="inferred from homology"/>
<keyword evidence="9" id="KW-0206">Cytoskeleton</keyword>
<feature type="coiled-coil region" evidence="12">
    <location>
        <begin position="272"/>
        <end position="356"/>
    </location>
</feature>
<evidence type="ECO:0000256" key="5">
    <source>
        <dbReference type="ARBA" id="ARBA00022840"/>
    </source>
</evidence>
<dbReference type="SUPFAM" id="SSF49879">
    <property type="entry name" value="SMAD/FHA domain"/>
    <property type="match status" value="1"/>
</dbReference>
<dbReference type="SUPFAM" id="SSF52540">
    <property type="entry name" value="P-loop containing nucleoside triphosphate hydrolases"/>
    <property type="match status" value="1"/>
</dbReference>
<sequence length="563" mass="64861">MLATVSPSSLHLEETLATLRYACQARSIINRVRINEDPHDKLIRELKAEVLKLRGAREGYERQLGPRRLLDSAETTKDKREVQRKQREIDRLKEQLRKTEEQLSLNQKSRAEKLQVAEMCKNTELNFLRRCGIAIEIDFSKKYSTPCLVNLAADPMLSGTLLYLIPPGIVRIGKRKRQSKPVDILLDGPLVAPLHCTLRNEDGVLSLMPEGNGDTYVNGQIVCGKVFLKHGDRLIIGGNHYFKVCNPCDERLNDQVISQPIDYEYAHQEILAIQEEKLRTELEESKQKAIKELEIAKRDVELQLGNQKTTYEHEIKLLGSTLEQQKLALLEINKQKRELEVEKEMLKYQIEENKKRNVTDDDTIANISPYKTNFIQELEKILNETTADAETALSIALSKEAIMVGGITLHEMQLLVREATERCRDIGLNYTSIRYIASEAFKETYQGNPVWKLYRRNHKGQLPPRKTRKTCIRGGVISTGNPCPICRDEYLVLDHRNTILLKQFISEFNGEIISYQKTGICQRQHQNLLIAIHRAKDYGTITFDVPFRQYDYSEWYKPEIKAS</sequence>
<dbReference type="Gene3D" id="2.60.200.20">
    <property type="match status" value="1"/>
</dbReference>
<dbReference type="EMBL" id="JAQQBR010000003">
    <property type="protein sequence ID" value="KAK0179306.1"/>
    <property type="molecule type" value="Genomic_DNA"/>
</dbReference>
<dbReference type="Pfam" id="PF01084">
    <property type="entry name" value="Ribosomal_S18"/>
    <property type="match status" value="1"/>
</dbReference>
<keyword evidence="3" id="KW-0493">Microtubule</keyword>
<evidence type="ECO:0000256" key="6">
    <source>
        <dbReference type="ARBA" id="ARBA00022980"/>
    </source>
</evidence>
<evidence type="ECO:0000256" key="7">
    <source>
        <dbReference type="ARBA" id="ARBA00023054"/>
    </source>
</evidence>
<dbReference type="GO" id="GO:0005840">
    <property type="term" value="C:ribosome"/>
    <property type="evidence" value="ECO:0007669"/>
    <property type="project" value="UniProtKB-KW"/>
</dbReference>
<keyword evidence="2" id="KW-0963">Cytoplasm</keyword>
<dbReference type="InterPro" id="IPR027417">
    <property type="entry name" value="P-loop_NTPase"/>
</dbReference>
<dbReference type="InterPro" id="IPR001648">
    <property type="entry name" value="Ribosomal_bS18"/>
</dbReference>
<dbReference type="GO" id="GO:0005524">
    <property type="term" value="F:ATP binding"/>
    <property type="evidence" value="ECO:0007669"/>
    <property type="project" value="UniProtKB-KW"/>
</dbReference>
<comment type="caution">
    <text evidence="16">The sequence shown here is derived from an EMBL/GenBank/DDBJ whole genome shotgun (WGS) entry which is preliminary data.</text>
</comment>
<dbReference type="SUPFAM" id="SSF46911">
    <property type="entry name" value="Ribosomal protein S18"/>
    <property type="match status" value="1"/>
</dbReference>
<evidence type="ECO:0000256" key="4">
    <source>
        <dbReference type="ARBA" id="ARBA00022741"/>
    </source>
</evidence>
<dbReference type="InterPro" id="IPR008984">
    <property type="entry name" value="SMAD_FHA_dom_sf"/>
</dbReference>
<dbReference type="PANTHER" id="PTHR47117">
    <property type="entry name" value="STAR-RELATED LIPID TRANSFER PROTEIN 9"/>
    <property type="match status" value="1"/>
</dbReference>
<evidence type="ECO:0000256" key="1">
    <source>
        <dbReference type="ARBA" id="ARBA00004245"/>
    </source>
</evidence>
<evidence type="ECO:0000256" key="11">
    <source>
        <dbReference type="PROSITE-ProRule" id="PRU00283"/>
    </source>
</evidence>
<comment type="subcellular location">
    <subcellularLocation>
        <location evidence="1">Cytoplasm</location>
        <location evidence="1">Cytoskeleton</location>
    </subcellularLocation>
</comment>
<keyword evidence="5" id="KW-0067">ATP-binding</keyword>
<evidence type="ECO:0000256" key="3">
    <source>
        <dbReference type="ARBA" id="ARBA00022701"/>
    </source>
</evidence>